<keyword evidence="5" id="KW-0472">Membrane</keyword>
<reference evidence="6" key="1">
    <citation type="journal article" date="2021" name="IMA Fungus">
        <title>Genomic characterization of three marine fungi, including Emericellopsis atlantica sp. nov. with signatures of a generalist lifestyle and marine biomass degradation.</title>
        <authorList>
            <person name="Hagestad O.C."/>
            <person name="Hou L."/>
            <person name="Andersen J.H."/>
            <person name="Hansen E.H."/>
            <person name="Altermark B."/>
            <person name="Li C."/>
            <person name="Kuhnert E."/>
            <person name="Cox R.J."/>
            <person name="Crous P.W."/>
            <person name="Spatafora J.W."/>
            <person name="Lail K."/>
            <person name="Amirebrahimi M."/>
            <person name="Lipzen A."/>
            <person name="Pangilinan J."/>
            <person name="Andreopoulos W."/>
            <person name="Hayes R.D."/>
            <person name="Ng V."/>
            <person name="Grigoriev I.V."/>
            <person name="Jackson S.A."/>
            <person name="Sutton T.D.S."/>
            <person name="Dobson A.D.W."/>
            <person name="Rama T."/>
        </authorList>
    </citation>
    <scope>NUCLEOTIDE SEQUENCE</scope>
    <source>
        <strain evidence="6">TRa3180A</strain>
    </source>
</reference>
<keyword evidence="2" id="KW-0285">Flavoprotein</keyword>
<name>A0A9P7Z5W7_9HELO</name>
<dbReference type="PANTHER" id="PTHR42877">
    <property type="entry name" value="L-ORNITHINE N(5)-MONOOXYGENASE-RELATED"/>
    <property type="match status" value="1"/>
</dbReference>
<keyword evidence="5" id="KW-1133">Transmembrane helix</keyword>
<dbReference type="Gene3D" id="3.50.50.60">
    <property type="entry name" value="FAD/NAD(P)-binding domain"/>
    <property type="match status" value="2"/>
</dbReference>
<evidence type="ECO:0000313" key="6">
    <source>
        <dbReference type="EMBL" id="KAG9245932.1"/>
    </source>
</evidence>
<evidence type="ECO:0000256" key="5">
    <source>
        <dbReference type="SAM" id="Phobius"/>
    </source>
</evidence>
<keyword evidence="7" id="KW-1185">Reference proteome</keyword>
<feature type="transmembrane region" description="Helical" evidence="5">
    <location>
        <begin position="541"/>
        <end position="564"/>
    </location>
</feature>
<dbReference type="InterPro" id="IPR051209">
    <property type="entry name" value="FAD-bind_Monooxygenase_sf"/>
</dbReference>
<dbReference type="GO" id="GO:0050661">
    <property type="term" value="F:NADP binding"/>
    <property type="evidence" value="ECO:0007669"/>
    <property type="project" value="InterPro"/>
</dbReference>
<dbReference type="PANTHER" id="PTHR42877:SF4">
    <property type="entry name" value="FAD_NAD(P)-BINDING DOMAIN-CONTAINING PROTEIN-RELATED"/>
    <property type="match status" value="1"/>
</dbReference>
<evidence type="ECO:0000313" key="7">
    <source>
        <dbReference type="Proteomes" id="UP000887226"/>
    </source>
</evidence>
<dbReference type="InterPro" id="IPR036188">
    <property type="entry name" value="FAD/NAD-bd_sf"/>
</dbReference>
<feature type="transmembrane region" description="Helical" evidence="5">
    <location>
        <begin position="21"/>
        <end position="38"/>
    </location>
</feature>
<sequence length="577" mass="64683">MSNTKLPRKLEYGRKMNEADVLIVGAGISGMCVAIDMVRKGLGRNFIIVEKGNQVGGTWNDQRYPGCCCDVMSHLYSLSFEPNPNWSHEFSGQEEILEYLVRVAHKYELYRHIRFNTEVSAARWDAPSNTWLTTIKRTGSKDAEFGEEYTMTSDFLVSGVGQLNIPRYPDIEGLSSFKGKTMHTARWDWDYDLTDKKIGIIGNGATAAQVIPEIAKVCKSLTIFQRTPNWMVPRNDAEISTTRKAVFKYLPYIRSKYRALLMDFGEEFFNTVFYPDSEYAKTVKELALQNLADALPGKKYAALRETLTPNYAPGCKRIISSDDFYPTLTKDNVQMETTGIQCITENDVEVAGDKEHELDVLILATGFQTTQFMHPIKIYGIDGVSIEDVWKGGASAYLGMTVPQLPNFGMLYGPNTNLGHNSIILMIEAQALYITTLINKVQTAREAGMSVSIRPKAKVLQEYSADIQARLATSAFADPNCHSWYKTESGLVTNNWADAVIPYQKRTSSINWEDFDIGGLGASDIMKEGKTSWNRVVEESWISNTTLLAGIITAGSVTAAGVVYRNTLRRLWKQRAF</sequence>
<evidence type="ECO:0000256" key="2">
    <source>
        <dbReference type="ARBA" id="ARBA00022630"/>
    </source>
</evidence>
<organism evidence="6 7">
    <name type="scientific">Calycina marina</name>
    <dbReference type="NCBI Taxonomy" id="1763456"/>
    <lineage>
        <taxon>Eukaryota</taxon>
        <taxon>Fungi</taxon>
        <taxon>Dikarya</taxon>
        <taxon>Ascomycota</taxon>
        <taxon>Pezizomycotina</taxon>
        <taxon>Leotiomycetes</taxon>
        <taxon>Helotiales</taxon>
        <taxon>Pezizellaceae</taxon>
        <taxon>Calycina</taxon>
    </lineage>
</organism>
<evidence type="ECO:0000256" key="1">
    <source>
        <dbReference type="ARBA" id="ARBA00010139"/>
    </source>
</evidence>
<comment type="similarity">
    <text evidence="1">Belongs to the FAD-binding monooxygenase family.</text>
</comment>
<dbReference type="InterPro" id="IPR020946">
    <property type="entry name" value="Flavin_mOase-like"/>
</dbReference>
<dbReference type="GO" id="GO:0050660">
    <property type="term" value="F:flavin adenine dinucleotide binding"/>
    <property type="evidence" value="ECO:0007669"/>
    <property type="project" value="InterPro"/>
</dbReference>
<dbReference type="Pfam" id="PF00743">
    <property type="entry name" value="FMO-like"/>
    <property type="match status" value="1"/>
</dbReference>
<comment type="caution">
    <text evidence="6">The sequence shown here is derived from an EMBL/GenBank/DDBJ whole genome shotgun (WGS) entry which is preliminary data.</text>
</comment>
<evidence type="ECO:0008006" key="8">
    <source>
        <dbReference type="Google" id="ProtNLM"/>
    </source>
</evidence>
<dbReference type="GO" id="GO:0004499">
    <property type="term" value="F:N,N-dimethylaniline monooxygenase activity"/>
    <property type="evidence" value="ECO:0007669"/>
    <property type="project" value="InterPro"/>
</dbReference>
<keyword evidence="3" id="KW-0274">FAD</keyword>
<dbReference type="SUPFAM" id="SSF51905">
    <property type="entry name" value="FAD/NAD(P)-binding domain"/>
    <property type="match status" value="2"/>
</dbReference>
<keyword evidence="5" id="KW-0812">Transmembrane</keyword>
<evidence type="ECO:0000256" key="3">
    <source>
        <dbReference type="ARBA" id="ARBA00022827"/>
    </source>
</evidence>
<dbReference type="EMBL" id="MU253824">
    <property type="protein sequence ID" value="KAG9245932.1"/>
    <property type="molecule type" value="Genomic_DNA"/>
</dbReference>
<evidence type="ECO:0000256" key="4">
    <source>
        <dbReference type="ARBA" id="ARBA00023002"/>
    </source>
</evidence>
<keyword evidence="4" id="KW-0560">Oxidoreductase</keyword>
<dbReference type="OrthoDB" id="74360at2759"/>
<accession>A0A9P7Z5W7</accession>
<dbReference type="AlphaFoldDB" id="A0A9P7Z5W7"/>
<dbReference type="Proteomes" id="UP000887226">
    <property type="component" value="Unassembled WGS sequence"/>
</dbReference>
<proteinExistence type="inferred from homology"/>
<gene>
    <name evidence="6" type="ORF">BJ878DRAFT_323165</name>
</gene>
<protein>
    <recommendedName>
        <fullName evidence="8">Flavin-containing monooxygenase</fullName>
    </recommendedName>
</protein>